<feature type="region of interest" description="Disordered" evidence="1">
    <location>
        <begin position="54"/>
        <end position="81"/>
    </location>
</feature>
<evidence type="ECO:0008006" key="4">
    <source>
        <dbReference type="Google" id="ProtNLM"/>
    </source>
</evidence>
<reference evidence="2 3" key="1">
    <citation type="submission" date="2020-03" db="EMBL/GenBank/DDBJ databases">
        <title>Roseomonas selenitidurans sp. nov. isolated from urban soil.</title>
        <authorList>
            <person name="Liu H."/>
        </authorList>
    </citation>
    <scope>NUCLEOTIDE SEQUENCE [LARGE SCALE GENOMIC DNA]</scope>
    <source>
        <strain evidence="2 3">BU-1</strain>
    </source>
</reference>
<evidence type="ECO:0000313" key="3">
    <source>
        <dbReference type="Proteomes" id="UP000787635"/>
    </source>
</evidence>
<evidence type="ECO:0000313" key="2">
    <source>
        <dbReference type="EMBL" id="NKC32484.1"/>
    </source>
</evidence>
<name>A0ABX1E5M3_9PROT</name>
<protein>
    <recommendedName>
        <fullName evidence="4">Lipoprotein</fullName>
    </recommendedName>
</protein>
<proteinExistence type="predicted"/>
<comment type="caution">
    <text evidence="2">The sequence shown here is derived from an EMBL/GenBank/DDBJ whole genome shotgun (WGS) entry which is preliminary data.</text>
</comment>
<feature type="compositionally biased region" description="Basic and acidic residues" evidence="1">
    <location>
        <begin position="64"/>
        <end position="81"/>
    </location>
</feature>
<keyword evidence="3" id="KW-1185">Reference proteome</keyword>
<accession>A0ABX1E5M3</accession>
<gene>
    <name evidence="2" type="ORF">HEQ75_16585</name>
</gene>
<evidence type="ECO:0000256" key="1">
    <source>
        <dbReference type="SAM" id="MobiDB-lite"/>
    </source>
</evidence>
<organism evidence="2 3">
    <name type="scientific">Falsiroseomonas selenitidurans</name>
    <dbReference type="NCBI Taxonomy" id="2716335"/>
    <lineage>
        <taxon>Bacteria</taxon>
        <taxon>Pseudomonadati</taxon>
        <taxon>Pseudomonadota</taxon>
        <taxon>Alphaproteobacteria</taxon>
        <taxon>Acetobacterales</taxon>
        <taxon>Roseomonadaceae</taxon>
        <taxon>Falsiroseomonas</taxon>
    </lineage>
</organism>
<dbReference type="EMBL" id="JAAVNE010000027">
    <property type="protein sequence ID" value="NKC32484.1"/>
    <property type="molecule type" value="Genomic_DNA"/>
</dbReference>
<dbReference type="Proteomes" id="UP000787635">
    <property type="component" value="Unassembled WGS sequence"/>
</dbReference>
<sequence length="81" mass="9312">MLALLLAPGCVTTSTASADDRRWINQCLRDNRDAGVRTGVVRAYCTCMNDRMPNSETRSISQWERSHPRERQACERRAGWR</sequence>
<feature type="compositionally biased region" description="Polar residues" evidence="1">
    <location>
        <begin position="54"/>
        <end position="63"/>
    </location>
</feature>